<organism evidence="2 3">
    <name type="scientific">Methanothrix harundinacea</name>
    <dbReference type="NCBI Taxonomy" id="301375"/>
    <lineage>
        <taxon>Archaea</taxon>
        <taxon>Methanobacteriati</taxon>
        <taxon>Methanobacteriota</taxon>
        <taxon>Stenosarchaea group</taxon>
        <taxon>Methanomicrobia</taxon>
        <taxon>Methanotrichales</taxon>
        <taxon>Methanotrichaceae</taxon>
        <taxon>Methanothrix</taxon>
    </lineage>
</organism>
<feature type="domain" description="TIR" evidence="1">
    <location>
        <begin position="5"/>
        <end position="147"/>
    </location>
</feature>
<dbReference type="Gene3D" id="3.40.50.10140">
    <property type="entry name" value="Toll/interleukin-1 receptor homology (TIR) domain"/>
    <property type="match status" value="1"/>
</dbReference>
<dbReference type="InterPro" id="IPR000157">
    <property type="entry name" value="TIR_dom"/>
</dbReference>
<dbReference type="InterPro" id="IPR035897">
    <property type="entry name" value="Toll_tir_struct_dom_sf"/>
</dbReference>
<dbReference type="SMART" id="SM00255">
    <property type="entry name" value="TIR"/>
    <property type="match status" value="1"/>
</dbReference>
<proteinExistence type="predicted"/>
<dbReference type="PATRIC" id="fig|301375.6.peg.1245"/>
<dbReference type="GO" id="GO:0007165">
    <property type="term" value="P:signal transduction"/>
    <property type="evidence" value="ECO:0007669"/>
    <property type="project" value="InterPro"/>
</dbReference>
<protein>
    <submittedName>
        <fullName evidence="2">Parallel beta-helix repeat protein</fullName>
    </submittedName>
</protein>
<dbReference type="Proteomes" id="UP000053961">
    <property type="component" value="Unassembled WGS sequence"/>
</dbReference>
<dbReference type="Pfam" id="PF13676">
    <property type="entry name" value="TIR_2"/>
    <property type="match status" value="1"/>
</dbReference>
<evidence type="ECO:0000313" key="2">
    <source>
        <dbReference type="EMBL" id="KUK95354.1"/>
    </source>
</evidence>
<dbReference type="SUPFAM" id="SSF52200">
    <property type="entry name" value="Toll/Interleukin receptor TIR domain"/>
    <property type="match status" value="1"/>
</dbReference>
<gene>
    <name evidence="2" type="ORF">XE07_1813</name>
</gene>
<accession>A0A101IHH3</accession>
<name>A0A101IHH3_9EURY</name>
<dbReference type="PROSITE" id="PS50104">
    <property type="entry name" value="TIR"/>
    <property type="match status" value="1"/>
</dbReference>
<comment type="caution">
    <text evidence="2">The sequence shown here is derived from an EMBL/GenBank/DDBJ whole genome shotgun (WGS) entry which is preliminary data.</text>
</comment>
<evidence type="ECO:0000313" key="3">
    <source>
        <dbReference type="Proteomes" id="UP000053961"/>
    </source>
</evidence>
<dbReference type="AlphaFoldDB" id="A0A101IHH3"/>
<evidence type="ECO:0000259" key="1">
    <source>
        <dbReference type="PROSITE" id="PS50104"/>
    </source>
</evidence>
<sequence>MSTIMQPAAFFSYSHHDDNHDHGYLTKLRDRLSGEVRSHHAKEFPIFQDRNSIEWGQNWIERITESLRGVTFLIPIITPNYFASEACLDELRQFAEYGKNVNRNDLILPIYYIRCEQMETNTTPDDELVNLIKDHQYKDWRDLRGKSLKLVKFNERLEELALDITNGTCSIKRCDLPE</sequence>
<dbReference type="EMBL" id="LGHB01000035">
    <property type="protein sequence ID" value="KUK95354.1"/>
    <property type="molecule type" value="Genomic_DNA"/>
</dbReference>
<reference evidence="3" key="1">
    <citation type="journal article" date="2015" name="MBio">
        <title>Genome-Resolved Metagenomic Analysis Reveals Roles for Candidate Phyla and Other Microbial Community Members in Biogeochemical Transformations in Oil Reservoirs.</title>
        <authorList>
            <person name="Hu P."/>
            <person name="Tom L."/>
            <person name="Singh A."/>
            <person name="Thomas B.C."/>
            <person name="Baker B.J."/>
            <person name="Piceno Y.M."/>
            <person name="Andersen G.L."/>
            <person name="Banfield J.F."/>
        </authorList>
    </citation>
    <scope>NUCLEOTIDE SEQUENCE [LARGE SCALE GENOMIC DNA]</scope>
</reference>